<evidence type="ECO:0000256" key="1">
    <source>
        <dbReference type="ARBA" id="ARBA00022617"/>
    </source>
</evidence>
<dbReference type="NCBIfam" id="TIGR02604">
    <property type="entry name" value="Piru_Ver_Nterm"/>
    <property type="match status" value="1"/>
</dbReference>
<evidence type="ECO:0000313" key="8">
    <source>
        <dbReference type="Proteomes" id="UP000590740"/>
    </source>
</evidence>
<comment type="caution">
    <text evidence="7">The sequence shown here is derived from an EMBL/GenBank/DDBJ whole genome shotgun (WGS) entry which is preliminary data.</text>
</comment>
<dbReference type="Gene3D" id="1.25.10.10">
    <property type="entry name" value="Leucine-rich Repeat Variant"/>
    <property type="match status" value="1"/>
</dbReference>
<evidence type="ECO:0000256" key="2">
    <source>
        <dbReference type="ARBA" id="ARBA00022723"/>
    </source>
</evidence>
<dbReference type="InterPro" id="IPR013427">
    <property type="entry name" value="Haem-bd_dom_put"/>
</dbReference>
<dbReference type="InterPro" id="IPR011042">
    <property type="entry name" value="6-blade_b-propeller_TolB-like"/>
</dbReference>
<accession>A0A7W7Y6X6</accession>
<dbReference type="InterPro" id="IPR036909">
    <property type="entry name" value="Cyt_c-like_dom_sf"/>
</dbReference>
<feature type="domain" description="Cytochrome c" evidence="6">
    <location>
        <begin position="783"/>
        <end position="915"/>
    </location>
</feature>
<name>A0A7W7Y6X6_9BACT</name>
<dbReference type="InterPro" id="IPR011041">
    <property type="entry name" value="Quinoprot_gluc/sorb_DH_b-prop"/>
</dbReference>
<dbReference type="GO" id="GO:0046872">
    <property type="term" value="F:metal ion binding"/>
    <property type="evidence" value="ECO:0007669"/>
    <property type="project" value="UniProtKB-KW"/>
</dbReference>
<evidence type="ECO:0000256" key="5">
    <source>
        <dbReference type="SAM" id="SignalP"/>
    </source>
</evidence>
<dbReference type="SUPFAM" id="SSF50952">
    <property type="entry name" value="Soluble quinoprotein glucose dehydrogenase"/>
    <property type="match status" value="1"/>
</dbReference>
<dbReference type="Gene3D" id="1.10.760.10">
    <property type="entry name" value="Cytochrome c-like domain"/>
    <property type="match status" value="1"/>
</dbReference>
<dbReference type="GO" id="GO:0009055">
    <property type="term" value="F:electron transfer activity"/>
    <property type="evidence" value="ECO:0007669"/>
    <property type="project" value="InterPro"/>
</dbReference>
<dbReference type="AlphaFoldDB" id="A0A7W7Y6X6"/>
<protein>
    <submittedName>
        <fullName evidence="7">Putative membrane-bound dehydrogenase-like protein</fullName>
    </submittedName>
</protein>
<organism evidence="7 8">
    <name type="scientific">Prosthecobacter vanneervenii</name>
    <dbReference type="NCBI Taxonomy" id="48466"/>
    <lineage>
        <taxon>Bacteria</taxon>
        <taxon>Pseudomonadati</taxon>
        <taxon>Verrucomicrobiota</taxon>
        <taxon>Verrucomicrobiia</taxon>
        <taxon>Verrucomicrobiales</taxon>
        <taxon>Verrucomicrobiaceae</taxon>
        <taxon>Prosthecobacter</taxon>
    </lineage>
</organism>
<dbReference type="NCBIfam" id="TIGR02603">
    <property type="entry name" value="CxxCH_TIGR02603"/>
    <property type="match status" value="1"/>
</dbReference>
<proteinExistence type="predicted"/>
<reference evidence="7 8" key="1">
    <citation type="submission" date="2020-08" db="EMBL/GenBank/DDBJ databases">
        <title>Genomic Encyclopedia of Type Strains, Phase IV (KMG-IV): sequencing the most valuable type-strain genomes for metagenomic binning, comparative biology and taxonomic classification.</title>
        <authorList>
            <person name="Goeker M."/>
        </authorList>
    </citation>
    <scope>NUCLEOTIDE SEQUENCE [LARGE SCALE GENOMIC DNA]</scope>
    <source>
        <strain evidence="7 8">DSM 12252</strain>
    </source>
</reference>
<dbReference type="InterPro" id="IPR009056">
    <property type="entry name" value="Cyt_c-like_dom"/>
</dbReference>
<keyword evidence="8" id="KW-1185">Reference proteome</keyword>
<dbReference type="RefSeq" id="WP_184337585.1">
    <property type="nucleotide sequence ID" value="NZ_JACHIG010000001.1"/>
</dbReference>
<keyword evidence="1 4" id="KW-0349">Heme</keyword>
<dbReference type="InterPro" id="IPR055557">
    <property type="entry name" value="DUF7133"/>
</dbReference>
<dbReference type="EMBL" id="JACHIG010000001">
    <property type="protein sequence ID" value="MBB5030701.1"/>
    <property type="molecule type" value="Genomic_DNA"/>
</dbReference>
<keyword evidence="2 4" id="KW-0479">Metal-binding</keyword>
<evidence type="ECO:0000256" key="3">
    <source>
        <dbReference type="ARBA" id="ARBA00023004"/>
    </source>
</evidence>
<evidence type="ECO:0000256" key="4">
    <source>
        <dbReference type="PROSITE-ProRule" id="PRU00433"/>
    </source>
</evidence>
<dbReference type="Pfam" id="PF23500">
    <property type="entry name" value="DUF7133"/>
    <property type="match status" value="1"/>
</dbReference>
<dbReference type="PANTHER" id="PTHR33546:SF1">
    <property type="entry name" value="LARGE, MULTIFUNCTIONAL SECRETED PROTEIN"/>
    <property type="match status" value="1"/>
</dbReference>
<dbReference type="GO" id="GO:0020037">
    <property type="term" value="F:heme binding"/>
    <property type="evidence" value="ECO:0007669"/>
    <property type="project" value="InterPro"/>
</dbReference>
<dbReference type="InterPro" id="IPR013428">
    <property type="entry name" value="Membrane-bound_put_N"/>
</dbReference>
<dbReference type="Proteomes" id="UP000590740">
    <property type="component" value="Unassembled WGS sequence"/>
</dbReference>
<sequence length="921" mass="101484">MRPITLLSCLAFISALHAEEFPKPFNTEKGDPMPAEEVARTMELPKGFKCVVFAAEPDVQQPIAMSWDSKGRLWVAENYTYAENPMRWDTKLRDRIIILEDKDGDGKHDGRKVFWEGGSYLTSVEIGYGGVWVLNNGTLSFIADKNGDDIPDGEPEVLLDGFNVKTIGHNIVNGLRWGPDGWLYGRHGITDTSSVGAPGTPADKRVRMNCAIWRYHPTQKILETVCHGGTNSWGHDWTADGELFFINTVIGHLWHAIPGAYYRRMFGTHLNPHVYEIIEQTADHFHWDSGSEKWDTIRKGGASPKTDELGGGHAHVGMLIYQGGLWPKEYQGAVLTCNLHGNRINVDKLERQGCGFVGKHTPDFMKAKDKWFRGIDLLTCPDGNVIVSDWSDGGECHDNDGVHRTSGRIYKIVYGESKKGERTADNNWWARMDLQKQYESGTGPASRALCGLADAGSKDGLVRLHTASDMQRLPIESRWPIATALAKHEEDANDRQQPLMIWYGIEPAVAADPMKGVELIKEAKLPTVRRLVARRIAEMIEAKPEAVDALVALMTNSIEAQEDVLAGITAGLDGFSSAKKPKGWDEFVAKASADKTGDAEHAKSRASSIQALSMVFGSGRASDELIAIVKNTDGDANARLNAFKSLTRTAKPELLSVIRSQINDKVLGTDARKALAAYDDPNIPKAMLNPWPGRSEEQQAATVATLTTRASYAKALLEAMRDKKVPTSVLSPFQARQIRSLGDESVTKLLVEAWGEIRDTPEAKKAEFTKWEGLLTKDALAKADPSKGRMLFTAVCSACHKMYGQGGAIGPELTGSDRHNLKYLLENILDPSAVVPADFRVSVLNLKDGRTITGVIPEQTERTLTVQTPAERITIERTQIVKQEQLPMSLMPEGLLSALGDENVKNLISYLMSNGQVEMPK</sequence>
<dbReference type="Gene3D" id="2.120.10.30">
    <property type="entry name" value="TolB, C-terminal domain"/>
    <property type="match status" value="1"/>
</dbReference>
<evidence type="ECO:0000313" key="7">
    <source>
        <dbReference type="EMBL" id="MBB5030701.1"/>
    </source>
</evidence>
<keyword evidence="3 4" id="KW-0408">Iron</keyword>
<dbReference type="SUPFAM" id="SSF46626">
    <property type="entry name" value="Cytochrome c"/>
    <property type="match status" value="1"/>
</dbReference>
<dbReference type="PANTHER" id="PTHR33546">
    <property type="entry name" value="LARGE, MULTIFUNCTIONAL SECRETED PROTEIN-RELATED"/>
    <property type="match status" value="1"/>
</dbReference>
<feature type="signal peptide" evidence="5">
    <location>
        <begin position="1"/>
        <end position="18"/>
    </location>
</feature>
<dbReference type="InterPro" id="IPR011989">
    <property type="entry name" value="ARM-like"/>
</dbReference>
<dbReference type="PROSITE" id="PS51007">
    <property type="entry name" value="CYTC"/>
    <property type="match status" value="1"/>
</dbReference>
<feature type="chain" id="PRO_5030887057" evidence="5">
    <location>
        <begin position="19"/>
        <end position="921"/>
    </location>
</feature>
<evidence type="ECO:0000259" key="6">
    <source>
        <dbReference type="PROSITE" id="PS51007"/>
    </source>
</evidence>
<keyword evidence="5" id="KW-0732">Signal</keyword>
<gene>
    <name evidence="7" type="ORF">HNQ65_000255</name>
</gene>